<organism evidence="3 4">
    <name type="scientific">Polypedilum vanderplanki</name>
    <name type="common">Sleeping chironomid midge</name>
    <dbReference type="NCBI Taxonomy" id="319348"/>
    <lineage>
        <taxon>Eukaryota</taxon>
        <taxon>Metazoa</taxon>
        <taxon>Ecdysozoa</taxon>
        <taxon>Arthropoda</taxon>
        <taxon>Hexapoda</taxon>
        <taxon>Insecta</taxon>
        <taxon>Pterygota</taxon>
        <taxon>Neoptera</taxon>
        <taxon>Endopterygota</taxon>
        <taxon>Diptera</taxon>
        <taxon>Nematocera</taxon>
        <taxon>Chironomoidea</taxon>
        <taxon>Chironomidae</taxon>
        <taxon>Chironominae</taxon>
        <taxon>Polypedilum</taxon>
        <taxon>Polypedilum</taxon>
    </lineage>
</organism>
<keyword evidence="4" id="KW-1185">Reference proteome</keyword>
<reference evidence="3" key="1">
    <citation type="submission" date="2021-03" db="EMBL/GenBank/DDBJ databases">
        <title>Chromosome level genome of the anhydrobiotic midge Polypedilum vanderplanki.</title>
        <authorList>
            <person name="Yoshida Y."/>
            <person name="Kikawada T."/>
            <person name="Gusev O."/>
        </authorList>
    </citation>
    <scope>NUCLEOTIDE SEQUENCE</scope>
    <source>
        <strain evidence="3">NIAS01</strain>
        <tissue evidence="3">Whole body or cell culture</tissue>
    </source>
</reference>
<feature type="region of interest" description="Disordered" evidence="1">
    <location>
        <begin position="134"/>
        <end position="154"/>
    </location>
</feature>
<proteinExistence type="predicted"/>
<dbReference type="InterPro" id="IPR009818">
    <property type="entry name" value="PAM2_motif"/>
</dbReference>
<dbReference type="EMBL" id="JADBJN010000002">
    <property type="protein sequence ID" value="KAG5676289.1"/>
    <property type="molecule type" value="Genomic_DNA"/>
</dbReference>
<protein>
    <recommendedName>
        <fullName evidence="5">Ataxin-2 C-terminal domain-containing protein</fullName>
    </recommendedName>
</protein>
<feature type="compositionally biased region" description="Polar residues" evidence="1">
    <location>
        <begin position="657"/>
        <end position="673"/>
    </location>
</feature>
<name>A0A9J6C275_POLVA</name>
<sequence>MLMLLLLLDLGIIGAATQGIEESEEGSDDEWNYIKAENKKVDTEIEDTIPQQQSPEVETSSTVVEQHEVLEEEEQETAPIEVTDIERTVTVDDNIVNKDFEENLTESDNKFMEEYHHQTQQEEKENILIESEQQSSNIVEEQEKEPSVEERHISDEIEKDLQLQAETDEVEADDMDSQLNPDAKEFVPLSPTRNEFQSPPPPQIVAENGKSPFVNPILSNFHDSVVAQSPRKGESLIMADDVPEENDFEKEASERPHEVDFMDENFQRIESPNENELNPKEAMQVDDKLEQEYKDDSQGFFEEEKQQGGEVYTELEKSFSQYSNGFQNNIDDPMNRSFYEGRDSDILADPAKNVLNTTQPLFDEDELVATSEIQSTENKEIDLMSSGEPNASQMESSDHFEAEKFVEEIKGVEENKYVDSGLSPTVPDFASHQVHTEETIIVTHSPIKETFDNMPETFITQTSAVSDIEIPQQIEQEPTIEFKHTDIKENIPEEQNIEPVQEPEIIQESAIIQQEAPVETQQEKIADTVIEDAKIDEPNSEIIAAAAIASGVAIAAAKKKSTTTVKPDVKKVTDTKSKVAPKTTTDIKKAEVKPKTTATKPPPLSKPTVSKTSTTQIKTSVPSSASSAASRPKTTASAPLAKKAPLSSAPKPGATAPKTNETKPTPPSRTITAAQKRPISVSSAPASKSAATKPAIEVKAKVERKPIASLAPATRAPLKPTTLATKPKLNGTTSTLKSPSTTTRPATNARLNVSATEKSLSSPLKEKVLNKSASAATPGRSPRPASALVTAKTTAKTDLKSPSAATKPANLSAVGTKKPLTITKKPSPTDKTLTKTTTITTVTKKPVSATTKTAGSSTVKKTTTTTTTVVKKKVLNGDVVSEETSTTTKTTGDDELIALNGHLNGNGIAENGNGIHEEEQQQQQPVIEPSLI</sequence>
<evidence type="ECO:0000256" key="2">
    <source>
        <dbReference type="SAM" id="SignalP"/>
    </source>
</evidence>
<evidence type="ECO:0008006" key="5">
    <source>
        <dbReference type="Google" id="ProtNLM"/>
    </source>
</evidence>
<feature type="compositionally biased region" description="Low complexity" evidence="1">
    <location>
        <begin position="680"/>
        <end position="695"/>
    </location>
</feature>
<feature type="region of interest" description="Disordered" evidence="1">
    <location>
        <begin position="846"/>
        <end position="865"/>
    </location>
</feature>
<feature type="compositionally biased region" description="Polar residues" evidence="1">
    <location>
        <begin position="609"/>
        <end position="618"/>
    </location>
</feature>
<evidence type="ECO:0000313" key="3">
    <source>
        <dbReference type="EMBL" id="KAG5676289.1"/>
    </source>
</evidence>
<dbReference type="Pfam" id="PF07145">
    <property type="entry name" value="PAM2"/>
    <property type="match status" value="1"/>
</dbReference>
<dbReference type="AlphaFoldDB" id="A0A9J6C275"/>
<feature type="compositionally biased region" description="Low complexity" evidence="1">
    <location>
        <begin position="619"/>
        <end position="639"/>
    </location>
</feature>
<accession>A0A9J6C275</accession>
<feature type="region of interest" description="Disordered" evidence="1">
    <location>
        <begin position="557"/>
        <end position="811"/>
    </location>
</feature>
<evidence type="ECO:0000256" key="1">
    <source>
        <dbReference type="SAM" id="MobiDB-lite"/>
    </source>
</evidence>
<dbReference type="Proteomes" id="UP001107558">
    <property type="component" value="Chromosome 2"/>
</dbReference>
<feature type="compositionally biased region" description="Basic and acidic residues" evidence="1">
    <location>
        <begin position="144"/>
        <end position="154"/>
    </location>
</feature>
<feature type="compositionally biased region" description="Low complexity" evidence="1">
    <location>
        <begin position="905"/>
        <end position="914"/>
    </location>
</feature>
<feature type="compositionally biased region" description="Basic and acidic residues" evidence="1">
    <location>
        <begin position="249"/>
        <end position="260"/>
    </location>
</feature>
<feature type="compositionally biased region" description="Basic and acidic residues" evidence="1">
    <location>
        <begin position="585"/>
        <end position="594"/>
    </location>
</feature>
<gene>
    <name evidence="3" type="ORF">PVAND_006137</name>
</gene>
<feature type="chain" id="PRO_5039930785" description="Ataxin-2 C-terminal domain-containing protein" evidence="2">
    <location>
        <begin position="18"/>
        <end position="932"/>
    </location>
</feature>
<evidence type="ECO:0000313" key="4">
    <source>
        <dbReference type="Proteomes" id="UP001107558"/>
    </source>
</evidence>
<dbReference type="OrthoDB" id="416093at2759"/>
<keyword evidence="2" id="KW-0732">Signal</keyword>
<feature type="region of interest" description="Disordered" evidence="1">
    <location>
        <begin position="901"/>
        <end position="932"/>
    </location>
</feature>
<feature type="region of interest" description="Disordered" evidence="1">
    <location>
        <begin position="168"/>
        <end position="210"/>
    </location>
</feature>
<comment type="caution">
    <text evidence="3">The sequence shown here is derived from an EMBL/GenBank/DDBJ whole genome shotgun (WGS) entry which is preliminary data.</text>
</comment>
<feature type="compositionally biased region" description="Polar residues" evidence="1">
    <location>
        <begin position="744"/>
        <end position="762"/>
    </location>
</feature>
<feature type="region of interest" description="Disordered" evidence="1">
    <location>
        <begin position="43"/>
        <end position="81"/>
    </location>
</feature>
<feature type="compositionally biased region" description="Basic and acidic residues" evidence="1">
    <location>
        <begin position="567"/>
        <end position="577"/>
    </location>
</feature>
<feature type="compositionally biased region" description="Low complexity" evidence="1">
    <location>
        <begin position="732"/>
        <end position="743"/>
    </location>
</feature>
<feature type="region of interest" description="Disordered" evidence="1">
    <location>
        <begin position="229"/>
        <end position="261"/>
    </location>
</feature>
<feature type="signal peptide" evidence="2">
    <location>
        <begin position="1"/>
        <end position="17"/>
    </location>
</feature>
<feature type="compositionally biased region" description="Basic and acidic residues" evidence="1">
    <location>
        <begin position="696"/>
        <end position="706"/>
    </location>
</feature>
<feature type="compositionally biased region" description="Low complexity" evidence="1">
    <location>
        <begin position="557"/>
        <end position="566"/>
    </location>
</feature>
<feature type="compositionally biased region" description="Polar residues" evidence="1">
    <location>
        <begin position="49"/>
        <end position="62"/>
    </location>
</feature>